<protein>
    <submittedName>
        <fullName evidence="1">Uncharacterized protein</fullName>
    </submittedName>
</protein>
<organism evidence="1 2">
    <name type="scientific">Advenella kashmirensis W13003</name>
    <dbReference type="NCBI Taxonomy" id="1424334"/>
    <lineage>
        <taxon>Bacteria</taxon>
        <taxon>Pseudomonadati</taxon>
        <taxon>Pseudomonadota</taxon>
        <taxon>Betaproteobacteria</taxon>
        <taxon>Burkholderiales</taxon>
        <taxon>Alcaligenaceae</taxon>
    </lineage>
</organism>
<comment type="caution">
    <text evidence="1">The sequence shown here is derived from an EMBL/GenBank/DDBJ whole genome shotgun (WGS) entry which is preliminary data.</text>
</comment>
<dbReference type="AlphaFoldDB" id="V8QPW4"/>
<gene>
    <name evidence="1" type="ORF">W822_16950</name>
</gene>
<dbReference type="Proteomes" id="UP000018733">
    <property type="component" value="Unassembled WGS sequence"/>
</dbReference>
<proteinExistence type="predicted"/>
<evidence type="ECO:0000313" key="2">
    <source>
        <dbReference type="Proteomes" id="UP000018733"/>
    </source>
</evidence>
<dbReference type="HOGENOM" id="CLU_3354106_0_0_4"/>
<dbReference type="EMBL" id="AYXT01000012">
    <property type="protein sequence ID" value="ETF01383.1"/>
    <property type="molecule type" value="Genomic_DNA"/>
</dbReference>
<name>V8QPW4_9BURK</name>
<reference evidence="1 2" key="1">
    <citation type="journal article" date="2014" name="Genome Announc.">
        <title>Draft Genome Sequence of Advenella kashmirensis Strain W13003, a Polycyclic Aromatic Hydrocarbon-Degrading Bacterium.</title>
        <authorList>
            <person name="Wang X."/>
            <person name="Jin D."/>
            <person name="Zhou L."/>
            <person name="Wu L."/>
            <person name="An W."/>
            <person name="Zhao L."/>
        </authorList>
    </citation>
    <scope>NUCLEOTIDE SEQUENCE [LARGE SCALE GENOMIC DNA]</scope>
    <source>
        <strain evidence="1 2">W13003</strain>
    </source>
</reference>
<dbReference type="STRING" id="1424334.W822_16950"/>
<accession>V8QPW4</accession>
<sequence length="36" mass="4078">MPAGIASFAIFQTRFVAIRVYLNRKSACVRLFIFGL</sequence>
<keyword evidence="2" id="KW-1185">Reference proteome</keyword>
<evidence type="ECO:0000313" key="1">
    <source>
        <dbReference type="EMBL" id="ETF01383.1"/>
    </source>
</evidence>